<evidence type="ECO:0000256" key="1">
    <source>
        <dbReference type="ARBA" id="ARBA00022603"/>
    </source>
</evidence>
<protein>
    <recommendedName>
        <fullName evidence="6">Methyltransferase domain-containing protein</fullName>
    </recommendedName>
</protein>
<evidence type="ECO:0000313" key="5">
    <source>
        <dbReference type="Proteomes" id="UP000177579"/>
    </source>
</evidence>
<dbReference type="EMBL" id="MFGO01000015">
    <property type="protein sequence ID" value="OGF41028.1"/>
    <property type="molecule type" value="Genomic_DNA"/>
</dbReference>
<evidence type="ECO:0000256" key="2">
    <source>
        <dbReference type="ARBA" id="ARBA00022679"/>
    </source>
</evidence>
<proteinExistence type="predicted"/>
<name>A0A1F5TQA3_9BACT</name>
<dbReference type="GO" id="GO:0032259">
    <property type="term" value="P:methylation"/>
    <property type="evidence" value="ECO:0007669"/>
    <property type="project" value="UniProtKB-KW"/>
</dbReference>
<dbReference type="Gene3D" id="3.40.50.150">
    <property type="entry name" value="Vaccinia Virus protein VP39"/>
    <property type="match status" value="1"/>
</dbReference>
<keyword evidence="1" id="KW-0489">Methyltransferase</keyword>
<evidence type="ECO:0008006" key="6">
    <source>
        <dbReference type="Google" id="ProtNLM"/>
    </source>
</evidence>
<dbReference type="GO" id="GO:0016279">
    <property type="term" value="F:protein-lysine N-methyltransferase activity"/>
    <property type="evidence" value="ECO:0007669"/>
    <property type="project" value="InterPro"/>
</dbReference>
<dbReference type="InterPro" id="IPR029063">
    <property type="entry name" value="SAM-dependent_MTases_sf"/>
</dbReference>
<gene>
    <name evidence="4" type="ORF">A2531_03685</name>
</gene>
<dbReference type="PANTHER" id="PTHR13610">
    <property type="entry name" value="METHYLTRANSFERASE DOMAIN-CONTAINING PROTEIN"/>
    <property type="match status" value="1"/>
</dbReference>
<accession>A0A1F5TQA3</accession>
<dbReference type="PANTHER" id="PTHR13610:SF11">
    <property type="entry name" value="METHYLTRANSFERASE DOMAIN-CONTAINING PROTEIN"/>
    <property type="match status" value="1"/>
</dbReference>
<evidence type="ECO:0000313" key="4">
    <source>
        <dbReference type="EMBL" id="OGF41028.1"/>
    </source>
</evidence>
<sequence length="175" mass="20448">MAIFLFFLILLITFFIFFVIQFYNIVFRSYAPFISTKRNVIKKIVESLNIKEDSIIYELGCGRAGFLRAIGRKYPRAKMFGVEYSFLPFLIAGLQDSLTNNNITILKKNFFKVDLSRADMIYCYLNLETMKRLEEKFKKECKHGAIVVSCSFPMPTVAPQKVIQEKGESIYFYNF</sequence>
<keyword evidence="2" id="KW-0808">Transferase</keyword>
<dbReference type="SUPFAM" id="SSF53335">
    <property type="entry name" value="S-adenosyl-L-methionine-dependent methyltransferases"/>
    <property type="match status" value="1"/>
</dbReference>
<evidence type="ECO:0000256" key="3">
    <source>
        <dbReference type="ARBA" id="ARBA00022691"/>
    </source>
</evidence>
<comment type="caution">
    <text evidence="4">The sequence shown here is derived from an EMBL/GenBank/DDBJ whole genome shotgun (WGS) entry which is preliminary data.</text>
</comment>
<reference evidence="4 5" key="1">
    <citation type="journal article" date="2016" name="Nat. Commun.">
        <title>Thousands of microbial genomes shed light on interconnected biogeochemical processes in an aquifer system.</title>
        <authorList>
            <person name="Anantharaman K."/>
            <person name="Brown C.T."/>
            <person name="Hug L.A."/>
            <person name="Sharon I."/>
            <person name="Castelle C.J."/>
            <person name="Probst A.J."/>
            <person name="Thomas B.C."/>
            <person name="Singh A."/>
            <person name="Wilkins M.J."/>
            <person name="Karaoz U."/>
            <person name="Brodie E.L."/>
            <person name="Williams K.H."/>
            <person name="Hubbard S.S."/>
            <person name="Banfield J.F."/>
        </authorList>
    </citation>
    <scope>NUCLEOTIDE SEQUENCE [LARGE SCALE GENOMIC DNA]</scope>
</reference>
<organism evidence="4 5">
    <name type="scientific">Candidatus Falkowbacteria bacterium RIFOXYD2_FULL_34_120</name>
    <dbReference type="NCBI Taxonomy" id="1798007"/>
    <lineage>
        <taxon>Bacteria</taxon>
        <taxon>Candidatus Falkowiibacteriota</taxon>
    </lineage>
</organism>
<keyword evidence="3" id="KW-0949">S-adenosyl-L-methionine</keyword>
<dbReference type="Proteomes" id="UP000177579">
    <property type="component" value="Unassembled WGS sequence"/>
</dbReference>
<dbReference type="AlphaFoldDB" id="A0A1F5TQA3"/>
<dbReference type="InterPro" id="IPR026170">
    <property type="entry name" value="FAM173A/B"/>
</dbReference>